<reference evidence="2 3" key="1">
    <citation type="submission" date="2016-10" db="EMBL/GenBank/DDBJ databases">
        <authorList>
            <person name="de Groot N.N."/>
        </authorList>
    </citation>
    <scope>NUCLEOTIDE SEQUENCE [LARGE SCALE GENOMIC DNA]</scope>
    <source>
        <strain evidence="2 3">DSM 23142</strain>
    </source>
</reference>
<gene>
    <name evidence="2" type="ORF">SAMN04489810_0809</name>
</gene>
<keyword evidence="1" id="KW-0472">Membrane</keyword>
<dbReference type="OrthoDB" id="4753036at2"/>
<dbReference type="Pfam" id="PF11139">
    <property type="entry name" value="SfLAP"/>
    <property type="match status" value="1"/>
</dbReference>
<dbReference type="RefSeq" id="WP_091486756.1">
    <property type="nucleotide sequence ID" value="NZ_LT629692.1"/>
</dbReference>
<keyword evidence="3" id="KW-1185">Reference proteome</keyword>
<keyword evidence="1" id="KW-0812">Transmembrane</keyword>
<feature type="transmembrane region" description="Helical" evidence="1">
    <location>
        <begin position="42"/>
        <end position="62"/>
    </location>
</feature>
<feature type="transmembrane region" description="Helical" evidence="1">
    <location>
        <begin position="6"/>
        <end position="30"/>
    </location>
</feature>
<proteinExistence type="predicted"/>
<dbReference type="AlphaFoldDB" id="A0A1G7VRX9"/>
<dbReference type="Proteomes" id="UP000199009">
    <property type="component" value="Chromosome I"/>
</dbReference>
<dbReference type="STRING" id="370764.SAMN04489810_0809"/>
<dbReference type="EMBL" id="LT629692">
    <property type="protein sequence ID" value="SDG62514.1"/>
    <property type="molecule type" value="Genomic_DNA"/>
</dbReference>
<feature type="transmembrane region" description="Helical" evidence="1">
    <location>
        <begin position="74"/>
        <end position="91"/>
    </location>
</feature>
<dbReference type="InterPro" id="IPR021315">
    <property type="entry name" value="Gap/Sap"/>
</dbReference>
<feature type="transmembrane region" description="Helical" evidence="1">
    <location>
        <begin position="157"/>
        <end position="180"/>
    </location>
</feature>
<evidence type="ECO:0000313" key="2">
    <source>
        <dbReference type="EMBL" id="SDG62514.1"/>
    </source>
</evidence>
<evidence type="ECO:0000313" key="3">
    <source>
        <dbReference type="Proteomes" id="UP000199009"/>
    </source>
</evidence>
<accession>A0A1G7VRX9</accession>
<organism evidence="2 3">
    <name type="scientific">Microbacterium pygmaeum</name>
    <dbReference type="NCBI Taxonomy" id="370764"/>
    <lineage>
        <taxon>Bacteria</taxon>
        <taxon>Bacillati</taxon>
        <taxon>Actinomycetota</taxon>
        <taxon>Actinomycetes</taxon>
        <taxon>Micrococcales</taxon>
        <taxon>Microbacteriaceae</taxon>
        <taxon>Microbacterium</taxon>
    </lineage>
</organism>
<protein>
    <submittedName>
        <fullName evidence="2">Sap, sulfolipid-1-addressing protein</fullName>
    </submittedName>
</protein>
<sequence length="223" mass="22550">MGAVIGAVLPLAIGIAISPIPIIAAILMLLSPKAKGTSAGFLLGWIVGIVAAVTVFTLLASILPDSDSDGPKPVHGTIQIVLGALLLFLALRQWRSRPKAGQTAALPKWMSAIDTMNAAKGLGLGFLLAAVNPKNLLMGAGAGTTIGGAGLDVGETVVVIAIFTVIAAASVAVPVLGYLIASRRMAGPLESLRTWLVHNNATVMAVLLLVIGVVLIGKGIAGF</sequence>
<name>A0A1G7VRX9_9MICO</name>
<evidence type="ECO:0000256" key="1">
    <source>
        <dbReference type="SAM" id="Phobius"/>
    </source>
</evidence>
<feature type="transmembrane region" description="Helical" evidence="1">
    <location>
        <begin position="201"/>
        <end position="221"/>
    </location>
</feature>
<keyword evidence="1" id="KW-1133">Transmembrane helix</keyword>